<evidence type="ECO:0000313" key="6">
    <source>
        <dbReference type="Proteomes" id="UP001596122"/>
    </source>
</evidence>
<organism evidence="5 6">
    <name type="scientific">Aquipuribacter nitratireducens</name>
    <dbReference type="NCBI Taxonomy" id="650104"/>
    <lineage>
        <taxon>Bacteria</taxon>
        <taxon>Bacillati</taxon>
        <taxon>Actinomycetota</taxon>
        <taxon>Actinomycetes</taxon>
        <taxon>Micrococcales</taxon>
        <taxon>Intrasporangiaceae</taxon>
        <taxon>Aquipuribacter</taxon>
    </lineage>
</organism>
<dbReference type="InterPro" id="IPR012133">
    <property type="entry name" value="Alpha-hydoxy_acid_DH_FMN"/>
</dbReference>
<name>A0ABW0GP61_9MICO</name>
<dbReference type="PROSITE" id="PS00557">
    <property type="entry name" value="FMN_HYDROXY_ACID_DH_1"/>
    <property type="match status" value="1"/>
</dbReference>
<dbReference type="SUPFAM" id="SSF51395">
    <property type="entry name" value="FMN-linked oxidoreductases"/>
    <property type="match status" value="1"/>
</dbReference>
<keyword evidence="6" id="KW-1185">Reference proteome</keyword>
<dbReference type="Pfam" id="PF01070">
    <property type="entry name" value="FMN_dh"/>
    <property type="match status" value="1"/>
</dbReference>
<evidence type="ECO:0000256" key="1">
    <source>
        <dbReference type="ARBA" id="ARBA00001917"/>
    </source>
</evidence>
<dbReference type="EMBL" id="JBHSLD010000009">
    <property type="protein sequence ID" value="MFC5381404.1"/>
    <property type="molecule type" value="Genomic_DNA"/>
</dbReference>
<dbReference type="PANTHER" id="PTHR10578:SF143">
    <property type="entry name" value="FMN-DEPENDENT ALPHA-HYDROXY ACID DEHYDROGENASE PB1A11.03"/>
    <property type="match status" value="1"/>
</dbReference>
<dbReference type="PIRSF" id="PIRSF000138">
    <property type="entry name" value="Al-hdrx_acd_dh"/>
    <property type="match status" value="1"/>
</dbReference>
<evidence type="ECO:0000313" key="5">
    <source>
        <dbReference type="EMBL" id="MFC5381404.1"/>
    </source>
</evidence>
<dbReference type="InterPro" id="IPR008259">
    <property type="entry name" value="FMN_hydac_DH_AS"/>
</dbReference>
<sequence length="430" mass="45632">MTSPSVGRAAQSSVYRAGALGTRPWVPVAPVRLERAARRAMSRRAWAYVAGSAGTEATAAANRAAFDRWHLVPRVLRDVATRDLSTEVLGRHRDTPLVLAPMGAMGLVRGDADVAVARAAAAAGVPYVASTQASAPMEETARAVDGAEWWFQLYWSKDDELVTSLVRRAEAAGASALVVTLDTHVLGWRARDLDLGHLPFARGEGIAQYTSDPVFVDLVRRRAAAAVASGPRPRPTPAALATLASIARRHPGRSFAERLRSPLPRAAVETFLDVFSRSDLTWDHLAWLRERTRLPIVLKGIQHADDAERALDAGVDGVVVSNHGGRQVDGAVGALDALPAVVARVDGRVPVLFDSGVRGGADVAKALALGADLVGLGRPWAYGLAVGGSEGVDEVLRNVLAELDLTMALVGVRTVRDLRDDDVLVPATGR</sequence>
<feature type="domain" description="FMN hydroxy acid dehydrogenase" evidence="4">
    <location>
        <begin position="22"/>
        <end position="428"/>
    </location>
</feature>
<dbReference type="InterPro" id="IPR037396">
    <property type="entry name" value="FMN_HAD"/>
</dbReference>
<proteinExistence type="inferred from homology"/>
<dbReference type="RefSeq" id="WP_340269292.1">
    <property type="nucleotide sequence ID" value="NZ_JBBEOG010000004.1"/>
</dbReference>
<evidence type="ECO:0000256" key="2">
    <source>
        <dbReference type="ARBA" id="ARBA00023002"/>
    </source>
</evidence>
<accession>A0ABW0GP61</accession>
<comment type="similarity">
    <text evidence="3">Belongs to the FMN-dependent alpha-hydroxy acid dehydrogenase family.</text>
</comment>
<dbReference type="Gene3D" id="3.20.20.70">
    <property type="entry name" value="Aldolase class I"/>
    <property type="match status" value="1"/>
</dbReference>
<evidence type="ECO:0000259" key="4">
    <source>
        <dbReference type="PROSITE" id="PS51349"/>
    </source>
</evidence>
<dbReference type="Proteomes" id="UP001596122">
    <property type="component" value="Unassembled WGS sequence"/>
</dbReference>
<keyword evidence="2" id="KW-0560">Oxidoreductase</keyword>
<evidence type="ECO:0000256" key="3">
    <source>
        <dbReference type="ARBA" id="ARBA00024042"/>
    </source>
</evidence>
<comment type="caution">
    <text evidence="5">The sequence shown here is derived from an EMBL/GenBank/DDBJ whole genome shotgun (WGS) entry which is preliminary data.</text>
</comment>
<dbReference type="InterPro" id="IPR000262">
    <property type="entry name" value="FMN-dep_DH"/>
</dbReference>
<reference evidence="6" key="1">
    <citation type="journal article" date="2019" name="Int. J. Syst. Evol. Microbiol.">
        <title>The Global Catalogue of Microorganisms (GCM) 10K type strain sequencing project: providing services to taxonomists for standard genome sequencing and annotation.</title>
        <authorList>
            <consortium name="The Broad Institute Genomics Platform"/>
            <consortium name="The Broad Institute Genome Sequencing Center for Infectious Disease"/>
            <person name="Wu L."/>
            <person name="Ma J."/>
        </authorList>
    </citation>
    <scope>NUCLEOTIDE SEQUENCE [LARGE SCALE GENOMIC DNA]</scope>
    <source>
        <strain evidence="6">CCUG 43114</strain>
    </source>
</reference>
<gene>
    <name evidence="5" type="ORF">ACFPJ6_11420</name>
</gene>
<dbReference type="PANTHER" id="PTHR10578">
    <property type="entry name" value="S -2-HYDROXY-ACID OXIDASE-RELATED"/>
    <property type="match status" value="1"/>
</dbReference>
<dbReference type="InterPro" id="IPR013785">
    <property type="entry name" value="Aldolase_TIM"/>
</dbReference>
<comment type="cofactor">
    <cofactor evidence="1">
        <name>FMN</name>
        <dbReference type="ChEBI" id="CHEBI:58210"/>
    </cofactor>
</comment>
<dbReference type="PROSITE" id="PS51349">
    <property type="entry name" value="FMN_HYDROXY_ACID_DH_2"/>
    <property type="match status" value="1"/>
</dbReference>
<protein>
    <submittedName>
        <fullName evidence="5">Alpha-hydroxy-acid oxidizing protein</fullName>
    </submittedName>
</protein>